<dbReference type="EMBL" id="FOAZ01000009">
    <property type="protein sequence ID" value="SEL52214.1"/>
    <property type="molecule type" value="Genomic_DNA"/>
</dbReference>
<dbReference type="eggNOG" id="ENOG5032XGI">
    <property type="taxonomic scope" value="Bacteria"/>
</dbReference>
<keyword evidence="2" id="KW-1185">Reference proteome</keyword>
<dbReference type="RefSeq" id="WP_042445579.1">
    <property type="nucleotide sequence ID" value="NZ_BBPN01000009.1"/>
</dbReference>
<organism evidence="1 2">
    <name type="scientific">Streptacidiphilus jiangxiensis</name>
    <dbReference type="NCBI Taxonomy" id="235985"/>
    <lineage>
        <taxon>Bacteria</taxon>
        <taxon>Bacillati</taxon>
        <taxon>Actinomycetota</taxon>
        <taxon>Actinomycetes</taxon>
        <taxon>Kitasatosporales</taxon>
        <taxon>Streptomycetaceae</taxon>
        <taxon>Streptacidiphilus</taxon>
    </lineage>
</organism>
<dbReference type="AlphaFoldDB" id="A0A1H7QWZ3"/>
<evidence type="ECO:0000313" key="2">
    <source>
        <dbReference type="Proteomes" id="UP000183015"/>
    </source>
</evidence>
<dbReference type="STRING" id="235985.SAMN05414137_109250"/>
<proteinExistence type="predicted"/>
<dbReference type="OrthoDB" id="582148at2"/>
<dbReference type="Proteomes" id="UP000183015">
    <property type="component" value="Unassembled WGS sequence"/>
</dbReference>
<evidence type="ECO:0008006" key="3">
    <source>
        <dbReference type="Google" id="ProtNLM"/>
    </source>
</evidence>
<sequence>MSNTDPTSYDDGAIRCDGEGVSIRCYYPWGAKRIAYASIRGVETLSLTGANKVRRWRIWGSGDFVHWWNLDTRRPSKTAALVLDVGGRVRPTITPDDPPAVARILTDRIG</sequence>
<evidence type="ECO:0000313" key="1">
    <source>
        <dbReference type="EMBL" id="SEL52214.1"/>
    </source>
</evidence>
<gene>
    <name evidence="1" type="ORF">SAMN05414137_109250</name>
</gene>
<protein>
    <recommendedName>
        <fullName evidence="3">PH domain-containing protein</fullName>
    </recommendedName>
</protein>
<reference evidence="2" key="1">
    <citation type="submission" date="2016-10" db="EMBL/GenBank/DDBJ databases">
        <authorList>
            <person name="Varghese N."/>
        </authorList>
    </citation>
    <scope>NUCLEOTIDE SEQUENCE [LARGE SCALE GENOMIC DNA]</scope>
    <source>
        <strain evidence="2">DSM 45096 / BCRC 16803 / CGMCC 4.1857 / CIP 109030 / JCM 12277 / KCTC 19219 / NBRC 100920 / 33214</strain>
    </source>
</reference>
<name>A0A1H7QWZ3_STRJI</name>
<accession>A0A1H7QWZ3</accession>